<dbReference type="PATRIC" id="fig|158899.10.peg.685"/>
<name>A0A127P6G2_9BURK</name>
<proteinExistence type="predicted"/>
<reference evidence="1 2" key="1">
    <citation type="submission" date="2015-11" db="EMBL/GenBank/DDBJ databases">
        <title>Exploring the genomic traits of fungus-feeding bacterial genus Collimonas.</title>
        <authorList>
            <person name="Song C."/>
            <person name="Schmidt R."/>
            <person name="de Jager V."/>
            <person name="Krzyzanowska D."/>
            <person name="Jongedijk E."/>
            <person name="Cankar K."/>
            <person name="Beekwilder J."/>
            <person name="van Veen A."/>
            <person name="de Boer W."/>
            <person name="van Veen J.A."/>
            <person name="Garbeva P."/>
        </authorList>
    </citation>
    <scope>NUCLEOTIDE SEQUENCE [LARGE SCALE GENOMIC DNA]</scope>
    <source>
        <strain evidence="1 2">Ter6</strain>
    </source>
</reference>
<dbReference type="RefSeq" id="WP_061538690.1">
    <property type="nucleotide sequence ID" value="NZ_CP013232.1"/>
</dbReference>
<accession>A0A127P6G2</accession>
<dbReference type="Proteomes" id="UP000072421">
    <property type="component" value="Chromosome"/>
</dbReference>
<dbReference type="Pfam" id="PF10933">
    <property type="entry name" value="DUF2827"/>
    <property type="match status" value="1"/>
</dbReference>
<evidence type="ECO:0000313" key="2">
    <source>
        <dbReference type="Proteomes" id="UP000072421"/>
    </source>
</evidence>
<evidence type="ECO:0008006" key="3">
    <source>
        <dbReference type="Google" id="ProtNLM"/>
    </source>
</evidence>
<dbReference type="EMBL" id="CP013232">
    <property type="protein sequence ID" value="AMO93392.1"/>
    <property type="molecule type" value="Genomic_DNA"/>
</dbReference>
<protein>
    <recommendedName>
        <fullName evidence="3">DUF2827 domain-containing protein</fullName>
    </recommendedName>
</protein>
<gene>
    <name evidence="1" type="ORF">CFter6_0667</name>
</gene>
<organism evidence="1">
    <name type="scientific">Collimonas fungivorans</name>
    <dbReference type="NCBI Taxonomy" id="158899"/>
    <lineage>
        <taxon>Bacteria</taxon>
        <taxon>Pseudomonadati</taxon>
        <taxon>Pseudomonadota</taxon>
        <taxon>Betaproteobacteria</taxon>
        <taxon>Burkholderiales</taxon>
        <taxon>Oxalobacteraceae</taxon>
        <taxon>Collimonas</taxon>
    </lineage>
</organism>
<dbReference type="AlphaFoldDB" id="A0A127P6G2"/>
<evidence type="ECO:0000313" key="1">
    <source>
        <dbReference type="EMBL" id="AMO93392.1"/>
    </source>
</evidence>
<sequence length="384" mass="43017">MKKINVGVSVFAVQGAQLWSNGINQNLAFLVMLLKQSPQVGRVFLLNGGDLDHMPEAMGLGSLDVPLVRPGDVTFELDVVIEMGAQLPLEWLRHVRALGVKIITFFVGHTYADNAEAPMFEGASGQIFNGTPWHEIWTLPHHMKSSGPLLRTVSRVPVFAVPHIWSPLFIQGQIDQVEKDGHHFGYRPHVGASGAERPGWRTAIFEPNISVVKSCFIPMLVCEQAFRLDRRSVNTMMVMNTVHMKEHPTFNRFAINLDLTQQHKASYEPRVAFVECMAQQKMDAVVSHQWECGLNYLYYDTLYGGYPLIHNSEYLKAGGVGIYYPDFEASAGGHALLDAWNQEPEFWDDYKKAGAAYLGKLDPARPENVEAFVKRLQHTVEGGV</sequence>
<dbReference type="InterPro" id="IPR021234">
    <property type="entry name" value="DUF2827"/>
</dbReference>
<dbReference type="OrthoDB" id="1627328at2"/>